<dbReference type="OrthoDB" id="5292716at2"/>
<sequence length="242" mass="26704">MKQLFLATAMAAVSCGVCAADEAIAPSGNVEFGFSSTTGNSEVTTVKGKAEYTHWLGQFENRYLLEALYTEDEDQVSKERYYGEAQTNNRFSETSYLFGFLSNDIDKFSGYRYVATVAAGYGHRLYQGDKMYLDGELGPGYSYKRVDTAQAPDSGNESSVIARANLDFWWAFSDNAEFRQKLSSDVSLSGNATISKAESSVTANLVGALAMKFAFNIKHTTKPVDDKESLDTETSMTLLYKF</sequence>
<feature type="signal peptide" evidence="1">
    <location>
        <begin position="1"/>
        <end position="19"/>
    </location>
</feature>
<evidence type="ECO:0000313" key="2">
    <source>
        <dbReference type="EMBL" id="SDJ36428.1"/>
    </source>
</evidence>
<dbReference type="EMBL" id="FNEM01000007">
    <property type="protein sequence ID" value="SDJ36428.1"/>
    <property type="molecule type" value="Genomic_DNA"/>
</dbReference>
<keyword evidence="3" id="KW-1185">Reference proteome</keyword>
<dbReference type="AlphaFoldDB" id="A0A1G8T4D1"/>
<gene>
    <name evidence="2" type="ORF">SAMN04488540_107107</name>
</gene>
<feature type="chain" id="PRO_5011701459" evidence="1">
    <location>
        <begin position="20"/>
        <end position="242"/>
    </location>
</feature>
<protein>
    <submittedName>
        <fullName evidence="2">Putative salt-induced outer membrane protein YdiY</fullName>
    </submittedName>
</protein>
<accession>A0A1G8T4D1</accession>
<reference evidence="3" key="1">
    <citation type="submission" date="2016-10" db="EMBL/GenBank/DDBJ databases">
        <authorList>
            <person name="Varghese N."/>
            <person name="Submissions S."/>
        </authorList>
    </citation>
    <scope>NUCLEOTIDE SEQUENCE [LARGE SCALE GENOMIC DNA]</scope>
    <source>
        <strain evidence="3">DSM 23317</strain>
    </source>
</reference>
<dbReference type="Proteomes" id="UP000199527">
    <property type="component" value="Unassembled WGS sequence"/>
</dbReference>
<proteinExistence type="predicted"/>
<evidence type="ECO:0000313" key="3">
    <source>
        <dbReference type="Proteomes" id="UP000199527"/>
    </source>
</evidence>
<dbReference type="Pfam" id="PF04338">
    <property type="entry name" value="DUF481"/>
    <property type="match status" value="1"/>
</dbReference>
<evidence type="ECO:0000256" key="1">
    <source>
        <dbReference type="SAM" id="SignalP"/>
    </source>
</evidence>
<dbReference type="RefSeq" id="WP_090365185.1">
    <property type="nucleotide sequence ID" value="NZ_FNEM01000007.1"/>
</dbReference>
<dbReference type="PROSITE" id="PS51257">
    <property type="entry name" value="PROKAR_LIPOPROTEIN"/>
    <property type="match status" value="1"/>
</dbReference>
<dbReference type="InterPro" id="IPR007433">
    <property type="entry name" value="DUF481"/>
</dbReference>
<keyword evidence="1" id="KW-0732">Signal</keyword>
<name>A0A1G8T4D1_9GAMM</name>
<organism evidence="2 3">
    <name type="scientific">Ferrimonas sediminum</name>
    <dbReference type="NCBI Taxonomy" id="718193"/>
    <lineage>
        <taxon>Bacteria</taxon>
        <taxon>Pseudomonadati</taxon>
        <taxon>Pseudomonadota</taxon>
        <taxon>Gammaproteobacteria</taxon>
        <taxon>Alteromonadales</taxon>
        <taxon>Ferrimonadaceae</taxon>
        <taxon>Ferrimonas</taxon>
    </lineage>
</organism>